<comment type="subcellular location">
    <subcellularLocation>
        <location evidence="1">Cell inner membrane</location>
        <topology evidence="1">Multi-pass membrane protein</topology>
    </subcellularLocation>
</comment>
<dbReference type="RefSeq" id="WP_132965826.1">
    <property type="nucleotide sequence ID" value="NZ_LEKL01000026.1"/>
</dbReference>
<dbReference type="Proteomes" id="UP000305526">
    <property type="component" value="Unassembled WGS sequence"/>
</dbReference>
<dbReference type="EMBL" id="SMCP01000003">
    <property type="protein sequence ID" value="TCV88845.1"/>
    <property type="molecule type" value="Genomic_DNA"/>
</dbReference>
<evidence type="ECO:0000313" key="11">
    <source>
        <dbReference type="EMBL" id="TNG93413.1"/>
    </source>
</evidence>
<dbReference type="GO" id="GO:0005886">
    <property type="term" value="C:plasma membrane"/>
    <property type="evidence" value="ECO:0007669"/>
    <property type="project" value="UniProtKB-SubCell"/>
</dbReference>
<gene>
    <name evidence="10" type="ORF">EDC16_103199</name>
    <name evidence="11" type="ORF">FHQ21_01320</name>
</gene>
<evidence type="ECO:0000256" key="5">
    <source>
        <dbReference type="ARBA" id="ARBA00022692"/>
    </source>
</evidence>
<comment type="caution">
    <text evidence="10">The sequence shown here is derived from an EMBL/GenBank/DDBJ whole genome shotgun (WGS) entry which is preliminary data.</text>
</comment>
<dbReference type="Proteomes" id="UP000294619">
    <property type="component" value="Unassembled WGS sequence"/>
</dbReference>
<feature type="transmembrane region" description="Helical" evidence="9">
    <location>
        <begin position="242"/>
        <end position="261"/>
    </location>
</feature>
<name>A0A4R3Y910_9PAST</name>
<dbReference type="InterPro" id="IPR007272">
    <property type="entry name" value="Sulf_transp_TsuA/YedE"/>
</dbReference>
<protein>
    <submittedName>
        <fullName evidence="11">YeeE/YedE family protein</fullName>
    </submittedName>
</protein>
<feature type="transmembrane region" description="Helical" evidence="9">
    <location>
        <begin position="68"/>
        <end position="95"/>
    </location>
</feature>
<evidence type="ECO:0000256" key="3">
    <source>
        <dbReference type="ARBA" id="ARBA00022475"/>
    </source>
</evidence>
<feature type="transmembrane region" description="Helical" evidence="9">
    <location>
        <begin position="35"/>
        <end position="56"/>
    </location>
</feature>
<feature type="transmembrane region" description="Helical" evidence="9">
    <location>
        <begin position="282"/>
        <end position="305"/>
    </location>
</feature>
<evidence type="ECO:0000256" key="9">
    <source>
        <dbReference type="SAM" id="Phobius"/>
    </source>
</evidence>
<evidence type="ECO:0000313" key="12">
    <source>
        <dbReference type="Proteomes" id="UP000294619"/>
    </source>
</evidence>
<reference evidence="11 13" key="2">
    <citation type="submission" date="2019-05" db="EMBL/GenBank/DDBJ databases">
        <title>Pasteurellaceae isolates from reptiles.</title>
        <authorList>
            <person name="Bojesen A.M."/>
            <person name="Lund E."/>
        </authorList>
    </citation>
    <scope>NUCLEOTIDE SEQUENCE [LARGE SCALE GENOMIC DNA]</scope>
    <source>
        <strain evidence="11 13">ELNT2x</strain>
    </source>
</reference>
<dbReference type="EMBL" id="VDGV01000008">
    <property type="protein sequence ID" value="TNG93413.1"/>
    <property type="molecule type" value="Genomic_DNA"/>
</dbReference>
<keyword evidence="13" id="KW-1185">Reference proteome</keyword>
<evidence type="ECO:0000313" key="10">
    <source>
        <dbReference type="EMBL" id="TCV88845.1"/>
    </source>
</evidence>
<keyword evidence="4" id="KW-0997">Cell inner membrane</keyword>
<keyword evidence="7 9" id="KW-0472">Membrane</keyword>
<keyword evidence="3" id="KW-1003">Cell membrane</keyword>
<feature type="transmembrane region" description="Helical" evidence="9">
    <location>
        <begin position="107"/>
        <end position="128"/>
    </location>
</feature>
<dbReference type="PANTHER" id="PTHR30574:SF1">
    <property type="entry name" value="SULPHUR TRANSPORT DOMAIN-CONTAINING PROTEIN"/>
    <property type="match status" value="1"/>
</dbReference>
<feature type="transmembrane region" description="Helical" evidence="9">
    <location>
        <begin position="196"/>
        <end position="213"/>
    </location>
</feature>
<reference evidence="10 12" key="1">
    <citation type="submission" date="2019-03" db="EMBL/GenBank/DDBJ databases">
        <title>Genomic Encyclopedia of Type Strains, Phase IV (KMG-IV): sequencing the most valuable type-strain genomes for metagenomic binning, comparative biology and taxonomic classification.</title>
        <authorList>
            <person name="Goeker M."/>
        </authorList>
    </citation>
    <scope>NUCLEOTIDE SEQUENCE [LARGE SCALE GENOMIC DNA]</scope>
    <source>
        <strain evidence="10 12">DSM 28140</strain>
    </source>
</reference>
<proteinExistence type="inferred from homology"/>
<evidence type="ECO:0000256" key="1">
    <source>
        <dbReference type="ARBA" id="ARBA00004429"/>
    </source>
</evidence>
<evidence type="ECO:0000256" key="7">
    <source>
        <dbReference type="ARBA" id="ARBA00023136"/>
    </source>
</evidence>
<keyword evidence="6 9" id="KW-1133">Transmembrane helix</keyword>
<evidence type="ECO:0000256" key="6">
    <source>
        <dbReference type="ARBA" id="ARBA00022989"/>
    </source>
</evidence>
<feature type="transmembrane region" description="Helical" evidence="9">
    <location>
        <begin position="148"/>
        <end position="169"/>
    </location>
</feature>
<accession>A0A4R3Y910</accession>
<evidence type="ECO:0000256" key="8">
    <source>
        <dbReference type="ARBA" id="ARBA00035655"/>
    </source>
</evidence>
<keyword evidence="2" id="KW-0813">Transport</keyword>
<dbReference type="PANTHER" id="PTHR30574">
    <property type="entry name" value="INNER MEMBRANE PROTEIN YEDE"/>
    <property type="match status" value="1"/>
</dbReference>
<feature type="transmembrane region" description="Helical" evidence="9">
    <location>
        <begin position="311"/>
        <end position="331"/>
    </location>
</feature>
<dbReference type="Pfam" id="PF04143">
    <property type="entry name" value="Sulf_transp"/>
    <property type="match status" value="1"/>
</dbReference>
<organism evidence="10 12">
    <name type="scientific">Testudinibacter aquarius</name>
    <dbReference type="NCBI Taxonomy" id="1524974"/>
    <lineage>
        <taxon>Bacteria</taxon>
        <taxon>Pseudomonadati</taxon>
        <taxon>Pseudomonadota</taxon>
        <taxon>Gammaproteobacteria</taxon>
        <taxon>Pasteurellales</taxon>
        <taxon>Pasteurellaceae</taxon>
        <taxon>Testudinibacter</taxon>
    </lineage>
</organism>
<dbReference type="AlphaFoldDB" id="A0A4R3Y910"/>
<feature type="transmembrane region" description="Helical" evidence="9">
    <location>
        <begin position="6"/>
        <end position="23"/>
    </location>
</feature>
<evidence type="ECO:0000256" key="2">
    <source>
        <dbReference type="ARBA" id="ARBA00022448"/>
    </source>
</evidence>
<evidence type="ECO:0000256" key="4">
    <source>
        <dbReference type="ARBA" id="ARBA00022519"/>
    </source>
</evidence>
<evidence type="ECO:0000313" key="13">
    <source>
        <dbReference type="Proteomes" id="UP000305526"/>
    </source>
</evidence>
<sequence length="338" mass="35784">MTLSGLFLGLIFGFVLQRGRFCLTSAFRDLPAAKIHPFLIVVLIAVSLQSIALFSLQSVGVLTLPSDSLPLLATLIGGLLFGVGMTFSGCCATGGWYRSGEGKINNWFTVLIFALTMAAAQGGVLKAWFRPLLADPPEYGNIDQTLNISPWILVALLVAATALVSYRWLKSSTSLPKTTTKCGSNSFLLKPYRNPILLGALLGAIGIAAWLLSAPTGRNFGLGISVPSANLIQYLVTGQSRYLNWGTYLVIGIPLGALLTAKLSGELCLRSPAPAQLAKSAVGGFLMGIGAALSGGCTIANTLVATAYFSWQGWLATLMMIIGVWLTSRFFSKLHCSA</sequence>
<comment type="similarity">
    <text evidence="8">Belongs to the TsuA/YedE (TC 9.B.102) family.</text>
</comment>
<keyword evidence="5 9" id="KW-0812">Transmembrane</keyword>